<accession>A0ACB7WQ51</accession>
<keyword evidence="1" id="KW-0378">Hydrolase</keyword>
<dbReference type="EC" id="3.1.26.3" evidence="1"/>
<comment type="caution">
    <text evidence="1">The sequence shown here is derived from an EMBL/GenBank/DDBJ whole genome shotgun (WGS) entry which is preliminary data.</text>
</comment>
<dbReference type="Proteomes" id="UP000827976">
    <property type="component" value="Chromosome 2"/>
</dbReference>
<protein>
    <submittedName>
        <fullName evidence="1">Endoribonuclease Dicer protein</fullName>
        <ecNumber evidence="1">3.1.26.3</ecNumber>
    </submittedName>
</protein>
<evidence type="ECO:0000313" key="1">
    <source>
        <dbReference type="EMBL" id="KAH7690353.1"/>
    </source>
</evidence>
<reference evidence="2" key="1">
    <citation type="journal article" date="2022" name="Nat. Commun.">
        <title>Chromosome evolution and the genetic basis of agronomically important traits in greater yam.</title>
        <authorList>
            <person name="Bredeson J.V."/>
            <person name="Lyons J.B."/>
            <person name="Oniyinde I.O."/>
            <person name="Okereke N.R."/>
            <person name="Kolade O."/>
            <person name="Nnabue I."/>
            <person name="Nwadili C.O."/>
            <person name="Hribova E."/>
            <person name="Parker M."/>
            <person name="Nwogha J."/>
            <person name="Shu S."/>
            <person name="Carlson J."/>
            <person name="Kariba R."/>
            <person name="Muthemba S."/>
            <person name="Knop K."/>
            <person name="Barton G.J."/>
            <person name="Sherwood A.V."/>
            <person name="Lopez-Montes A."/>
            <person name="Asiedu R."/>
            <person name="Jamnadass R."/>
            <person name="Muchugi A."/>
            <person name="Goodstein D."/>
            <person name="Egesi C.N."/>
            <person name="Featherston J."/>
            <person name="Asfaw A."/>
            <person name="Simpson G.G."/>
            <person name="Dolezel J."/>
            <person name="Hendre P.S."/>
            <person name="Van Deynze A."/>
            <person name="Kumar P.L."/>
            <person name="Obidiegwu J.E."/>
            <person name="Bhattacharjee R."/>
            <person name="Rokhsar D.S."/>
        </authorList>
    </citation>
    <scope>NUCLEOTIDE SEQUENCE [LARGE SCALE GENOMIC DNA]</scope>
    <source>
        <strain evidence="2">cv. TDa95/00328</strain>
    </source>
</reference>
<dbReference type="EMBL" id="CM037012">
    <property type="protein sequence ID" value="KAH7690353.1"/>
    <property type="molecule type" value="Genomic_DNA"/>
</dbReference>
<organism evidence="1 2">
    <name type="scientific">Dioscorea alata</name>
    <name type="common">Purple yam</name>
    <dbReference type="NCBI Taxonomy" id="55571"/>
    <lineage>
        <taxon>Eukaryota</taxon>
        <taxon>Viridiplantae</taxon>
        <taxon>Streptophyta</taxon>
        <taxon>Embryophyta</taxon>
        <taxon>Tracheophyta</taxon>
        <taxon>Spermatophyta</taxon>
        <taxon>Magnoliopsida</taxon>
        <taxon>Liliopsida</taxon>
        <taxon>Dioscoreales</taxon>
        <taxon>Dioscoreaceae</taxon>
        <taxon>Dioscorea</taxon>
    </lineage>
</organism>
<gene>
    <name evidence="1" type="ORF">IHE45_02G041600</name>
</gene>
<keyword evidence="2" id="KW-1185">Reference proteome</keyword>
<proteinExistence type="predicted"/>
<name>A0ACB7WQ51_DIOAL</name>
<sequence>MDAGEPPQTAKVIKDFTPRSYQRKVFEVAMRRNTIAVLETGAGKTMIAVMLMREIGREMREKGEKLLMIFLAPTVHLVNQQFCVIKDYTDFRAREYYGSKGVDEWTAECWEKEIESCEIMVMTPQILLDALRNAFLTLGIVRLIVFDECHRASGNHPYRKIMKEFYHISRIKPIIFGTTASPVIRKAGVSSVIDCEEQISELESVLDSKVFTVEDRTELEVSAPSAMQTIQYYDANKLHFGDLDAKLECLFSKANASFLSLEESFLNHFKDTDDILKTSRMTLAKYHANILYCLCSLGLICACEAAEHYLEKVRHVNAAGECDFSGEINLLFMSYLEELLFIIKETLPHDYEGLLRTEHGYLEGGKMGLISPKLDKLVQIFQSFGLCEGLQCLIFVERIIMARVIEVFMKKVKFLSHFSISYLTGGSSTIDSLTPMMQKTTLDLFRSRKVNLLFTTDVAEEGIHIPNCCCVIRFDLPKTVRSYVQSRGRARQSNSIYILMIERGNNKEEDQLFDIIQSEQSIMQTALCRDSLTDIFKFDWKEDLNAFYVKSTGARVTPDSSVSLIYKYCERLPKDKYFTPKPIFNSTFEGGRYQCSLTLPPNAAFQTIVGPPSINSKLAKQLVSLDACVELHKLGVLNDHLLPLAEEPREIDAAEAYNNYASGAGTSKRKELHGMTRIRALSGTWAHESVDVTLNAYKINFFCNQEGEKYCPFALLLNTILDGDVANAAMDLFLMPNKIVKVSIIPSGQVHLSAEKLKKSKRFQEFFFNGIFGKLLVGSRSSGETRTFLFKREKEIPWSSSNMYLLLPVESAASQEIASFHWKGIDACASVVEYLLDSYSLDGEYENSSLSSSNSYGTFGSEDIVHLANKSIHIQHLRNSVVFAIHTGRIYSVLDVINNVTPESSFDEIYDQKPSKFCSFVDYYLHKYNIRLKYPRQPLLLLKQSHNPHNLLLSKLKYEDGFSGQNTISEKEQVHSHIPPELLVHIDISTDILKSFYLLPSVMHRLESLMLAAQLRVEIGYAPNHSWIPSSLILEAITTLRCCESFSLERLELLGDSVLKYALSCHLFLNCPKKHEGQLSDHRSWAVCNSTLHRLGIGHYLQGYIRDTAFDPRRWVAPGQISLRNFPCECGVDSFEVPIETKFITEETSIVMGKACDKGHRWMCSKTIADCVEALIGAYYAAGGLAAALSAMKWLGINSEFQEKNVIEAKNIASCWSYLPKFNEIKSLESKLAYTFSVKGLLLEAITHPTQQELGIAYCYQRLEFLGDSVLDLLITWYLFCNHTDIEPGELTDMRSASVNNDNFAFAAVRNNLHVHLQHGSGLLSKQITEYVRSISEFVVDQQFISSSDSSKSPKALGDMMESIAGAVLIDSNLNLDKVWEVFKPLLSPLISPDKLVLPPYRELIELSSHIGCFLKINCANKAGNCAVEIALQLKDDMLVGHGCDSNRKGAKAQAAICLLKALKERGISHTEIVTKKRQQEFASGYRSCTSSLADNDSFIEDGHIINLRSCKKEKSLDRSTISSLSMKPAFVEDESCILEHSRKLCNPKFNEPVVLQLKTEKGGPRTELFKLCQTLQWPLPRFLSTEEKSRTPICLDGTETPHFNTFVSSIRLHIPNTVTIELMGEKRTDKKSSHDSAALVMLRELQKQGICVLKEP</sequence>
<evidence type="ECO:0000313" key="2">
    <source>
        <dbReference type="Proteomes" id="UP000827976"/>
    </source>
</evidence>